<accession>E5AMZ6</accession>
<proteinExistence type="predicted"/>
<name>E5AMZ6_MYCRK</name>
<dbReference type="HOGENOM" id="CLU_3077737_0_0_4"/>
<gene>
    <name evidence="1" type="ordered locus">RBRH_00934</name>
</gene>
<reference evidence="1 2" key="1">
    <citation type="journal article" date="2011" name="J. Bacteriol.">
        <title>Complete genome sequence of Burkholderia rhizoxinica, an endosymbiont of Rhizopus microsporus.</title>
        <authorList>
            <person name="Lackner G."/>
            <person name="Moebius N."/>
            <person name="Partida-Martinez L."/>
            <person name="Hertweck C."/>
        </authorList>
    </citation>
    <scope>NUCLEOTIDE SEQUENCE [LARGE SCALE GENOMIC DNA]</scope>
    <source>
        <strain evidence="2">DSM 19002 / CIP 109453 / HKI 454</strain>
    </source>
</reference>
<dbReference type="Proteomes" id="UP000007437">
    <property type="component" value="Chromosome"/>
</dbReference>
<sequence length="52" mass="5801">MHAVEVADRQRAGRAALGIWKTPEDSHDDWPVGLRRWMAAPTHRAGTLPQSP</sequence>
<dbReference type="EMBL" id="FR687359">
    <property type="protein sequence ID" value="CBW74077.1"/>
    <property type="molecule type" value="Genomic_DNA"/>
</dbReference>
<evidence type="ECO:0000313" key="1">
    <source>
        <dbReference type="EMBL" id="CBW74077.1"/>
    </source>
</evidence>
<dbReference type="AlphaFoldDB" id="E5AMZ6"/>
<evidence type="ECO:0000313" key="2">
    <source>
        <dbReference type="Proteomes" id="UP000007437"/>
    </source>
</evidence>
<organism evidence="1 2">
    <name type="scientific">Mycetohabitans rhizoxinica (strain DSM 19002 / CIP 109453 / HKI 454)</name>
    <name type="common">Paraburkholderia rhizoxinica</name>
    <dbReference type="NCBI Taxonomy" id="882378"/>
    <lineage>
        <taxon>Bacteria</taxon>
        <taxon>Pseudomonadati</taxon>
        <taxon>Pseudomonadota</taxon>
        <taxon>Betaproteobacteria</taxon>
        <taxon>Burkholderiales</taxon>
        <taxon>Burkholderiaceae</taxon>
        <taxon>Mycetohabitans</taxon>
    </lineage>
</organism>
<protein>
    <submittedName>
        <fullName evidence="1">Uncharacterized protein</fullName>
    </submittedName>
</protein>
<dbReference type="KEGG" id="brh:RBRH_00934"/>